<dbReference type="PANTHER" id="PTHR31150:SF23">
    <property type="entry name" value="MANDELONITRILE LYASE-RELATED"/>
    <property type="match status" value="1"/>
</dbReference>
<accession>A0A200QNZ9</accession>
<dbReference type="Proteomes" id="UP000195402">
    <property type="component" value="Unassembled WGS sequence"/>
</dbReference>
<dbReference type="FunCoup" id="A0A200QNZ9">
    <property type="interactions" value="1082"/>
</dbReference>
<dbReference type="STRING" id="56857.A0A200QNZ9"/>
<evidence type="ECO:0000256" key="1">
    <source>
        <dbReference type="PROSITE-ProRule" id="PRU00175"/>
    </source>
</evidence>
<dbReference type="GO" id="GO:0008270">
    <property type="term" value="F:zinc ion binding"/>
    <property type="evidence" value="ECO:0007669"/>
    <property type="project" value="UniProtKB-KW"/>
</dbReference>
<dbReference type="Gene3D" id="3.30.40.10">
    <property type="entry name" value="Zinc/RING finger domain, C3HC4 (zinc finger)"/>
    <property type="match status" value="1"/>
</dbReference>
<dbReference type="OrthoDB" id="416496at2759"/>
<evidence type="ECO:0000313" key="5">
    <source>
        <dbReference type="Proteomes" id="UP000195402"/>
    </source>
</evidence>
<gene>
    <name evidence="4" type="ORF">BVC80_1777g7</name>
</gene>
<organism evidence="4 5">
    <name type="scientific">Macleaya cordata</name>
    <name type="common">Five-seeded plume-poppy</name>
    <name type="synonym">Bocconia cordata</name>
    <dbReference type="NCBI Taxonomy" id="56857"/>
    <lineage>
        <taxon>Eukaryota</taxon>
        <taxon>Viridiplantae</taxon>
        <taxon>Streptophyta</taxon>
        <taxon>Embryophyta</taxon>
        <taxon>Tracheophyta</taxon>
        <taxon>Spermatophyta</taxon>
        <taxon>Magnoliopsida</taxon>
        <taxon>Ranunculales</taxon>
        <taxon>Papaveraceae</taxon>
        <taxon>Papaveroideae</taxon>
        <taxon>Macleaya</taxon>
    </lineage>
</organism>
<dbReference type="InterPro" id="IPR013083">
    <property type="entry name" value="Znf_RING/FYVE/PHD"/>
</dbReference>
<keyword evidence="1" id="KW-0863">Zinc-finger</keyword>
<sequence>MLGFELLTALFKRVKSKSYWFWQVLHNIAKTGSFCCVAARPHGSNAASREWSMGPNEPYWRTNTSFSPPLSSRWDQSFQTEGIPNVSHGALQLYGSSLSSNSKESRTLMRGDHFRNHSASDGAGSYFSSPSDSFQTQQWTPPTKGFNIDDSGSGAMRVKFLFVCFQGTSAFPYSAGSTSSRSDGSEYEPMAKTHASSNRNFSSRCSFMSKPIHPISFSNQGRERDSHLTIATGSSFNQPIPNDNSTRNSDLKSVRNLAELQPISGFSEVGSSTQRETLRWSSASSSMDFTDVSEQLDTESVGPSYDNISEGFRCGLCERFLSQRSPWSSRRIVRNGDMPVTGVLSCCHVFHADCLEQTTPKMQKQDPPCPLCSRSEENNSVEQPLVSRLRNGLPRLRQFGEDGPSSKPWGCGQVGDCVEGALHIPSE</sequence>
<proteinExistence type="predicted"/>
<evidence type="ECO:0000256" key="2">
    <source>
        <dbReference type="SAM" id="MobiDB-lite"/>
    </source>
</evidence>
<keyword evidence="1" id="KW-0479">Metal-binding</keyword>
<evidence type="ECO:0000313" key="4">
    <source>
        <dbReference type="EMBL" id="OVA12190.1"/>
    </source>
</evidence>
<dbReference type="PROSITE" id="PS50089">
    <property type="entry name" value="ZF_RING_2"/>
    <property type="match status" value="1"/>
</dbReference>
<comment type="caution">
    <text evidence="4">The sequence shown here is derived from an EMBL/GenBank/DDBJ whole genome shotgun (WGS) entry which is preliminary data.</text>
</comment>
<dbReference type="OMA" id="EGPSKPW"/>
<feature type="domain" description="RING-type" evidence="3">
    <location>
        <begin position="314"/>
        <end position="373"/>
    </location>
</feature>
<dbReference type="AlphaFoldDB" id="A0A200QNZ9"/>
<name>A0A200QNZ9_MACCD</name>
<evidence type="ECO:0000259" key="3">
    <source>
        <dbReference type="PROSITE" id="PS50089"/>
    </source>
</evidence>
<dbReference type="SUPFAM" id="SSF57850">
    <property type="entry name" value="RING/U-box"/>
    <property type="match status" value="1"/>
</dbReference>
<keyword evidence="5" id="KW-1185">Reference proteome</keyword>
<dbReference type="InterPro" id="IPR001841">
    <property type="entry name" value="Znf_RING"/>
</dbReference>
<feature type="region of interest" description="Disordered" evidence="2">
    <location>
        <begin position="175"/>
        <end position="200"/>
    </location>
</feature>
<protein>
    <submittedName>
        <fullName evidence="4">Zinc finger protein</fullName>
    </submittedName>
</protein>
<reference evidence="4 5" key="1">
    <citation type="journal article" date="2017" name="Mol. Plant">
        <title>The Genome of Medicinal Plant Macleaya cordata Provides New Insights into Benzylisoquinoline Alkaloids Metabolism.</title>
        <authorList>
            <person name="Liu X."/>
            <person name="Liu Y."/>
            <person name="Huang P."/>
            <person name="Ma Y."/>
            <person name="Qing Z."/>
            <person name="Tang Q."/>
            <person name="Cao H."/>
            <person name="Cheng P."/>
            <person name="Zheng Y."/>
            <person name="Yuan Z."/>
            <person name="Zhou Y."/>
            <person name="Liu J."/>
            <person name="Tang Z."/>
            <person name="Zhuo Y."/>
            <person name="Zhang Y."/>
            <person name="Yu L."/>
            <person name="Huang J."/>
            <person name="Yang P."/>
            <person name="Peng Q."/>
            <person name="Zhang J."/>
            <person name="Jiang W."/>
            <person name="Zhang Z."/>
            <person name="Lin K."/>
            <person name="Ro D.K."/>
            <person name="Chen X."/>
            <person name="Xiong X."/>
            <person name="Shang Y."/>
            <person name="Huang S."/>
            <person name="Zeng J."/>
        </authorList>
    </citation>
    <scope>NUCLEOTIDE SEQUENCE [LARGE SCALE GENOMIC DNA]</scope>
    <source>
        <strain evidence="5">cv. BLH2017</strain>
        <tissue evidence="4">Root</tissue>
    </source>
</reference>
<dbReference type="EMBL" id="MVGT01001412">
    <property type="protein sequence ID" value="OVA12190.1"/>
    <property type="molecule type" value="Genomic_DNA"/>
</dbReference>
<dbReference type="InParanoid" id="A0A200QNZ9"/>
<keyword evidence="1" id="KW-0862">Zinc</keyword>
<dbReference type="PANTHER" id="PTHR31150">
    <property type="entry name" value="EXPRESSED PROTEIN"/>
    <property type="match status" value="1"/>
</dbReference>